<keyword evidence="12 17" id="KW-0573">Peptidoglycan synthesis</keyword>
<dbReference type="GO" id="GO:0071555">
    <property type="term" value="P:cell wall organization"/>
    <property type="evidence" value="ECO:0007669"/>
    <property type="project" value="UniProtKB-KW"/>
</dbReference>
<keyword evidence="9 17" id="KW-0547">Nucleotide-binding</keyword>
<comment type="subcellular location">
    <subcellularLocation>
        <location evidence="2 17 18">Cytoplasm</location>
    </subcellularLocation>
</comment>
<dbReference type="SUPFAM" id="SSF51984">
    <property type="entry name" value="MurCD N-terminal domain"/>
    <property type="match status" value="1"/>
</dbReference>
<evidence type="ECO:0000256" key="13">
    <source>
        <dbReference type="ARBA" id="ARBA00023316"/>
    </source>
</evidence>
<evidence type="ECO:0000256" key="14">
    <source>
        <dbReference type="ARBA" id="ARBA00030398"/>
    </source>
</evidence>
<dbReference type="GO" id="GO:0005524">
    <property type="term" value="F:ATP binding"/>
    <property type="evidence" value="ECO:0007669"/>
    <property type="project" value="UniProtKB-UniRule"/>
</dbReference>
<keyword evidence="22" id="KW-1185">Reference proteome</keyword>
<keyword evidence="7 17" id="KW-0963">Cytoplasm</keyword>
<evidence type="ECO:0000256" key="8">
    <source>
        <dbReference type="ARBA" id="ARBA00022598"/>
    </source>
</evidence>
<evidence type="ECO:0000256" key="10">
    <source>
        <dbReference type="ARBA" id="ARBA00022840"/>
    </source>
</evidence>
<comment type="pathway">
    <text evidence="3 17 18">Cell wall biogenesis; peptidoglycan biosynthesis.</text>
</comment>
<dbReference type="InterPro" id="IPR036615">
    <property type="entry name" value="Mur_ligase_C_dom_sf"/>
</dbReference>
<evidence type="ECO:0000256" key="2">
    <source>
        <dbReference type="ARBA" id="ARBA00004496"/>
    </source>
</evidence>
<evidence type="ECO:0000256" key="6">
    <source>
        <dbReference type="ARBA" id="ARBA00015655"/>
    </source>
</evidence>
<evidence type="ECO:0000259" key="20">
    <source>
        <dbReference type="Pfam" id="PF08245"/>
    </source>
</evidence>
<accession>A0A919YDK6</accession>
<dbReference type="Gene3D" id="3.40.1190.10">
    <property type="entry name" value="Mur-like, catalytic domain"/>
    <property type="match status" value="1"/>
</dbReference>
<dbReference type="AlphaFoldDB" id="A0A919YDK6"/>
<evidence type="ECO:0000259" key="19">
    <source>
        <dbReference type="Pfam" id="PF02875"/>
    </source>
</evidence>
<proteinExistence type="inferred from homology"/>
<dbReference type="PANTHER" id="PTHR43692:SF1">
    <property type="entry name" value="UDP-N-ACETYLMURAMOYLALANINE--D-GLUTAMATE LIGASE"/>
    <property type="match status" value="1"/>
</dbReference>
<dbReference type="PANTHER" id="PTHR43692">
    <property type="entry name" value="UDP-N-ACETYLMURAMOYLALANINE--D-GLUTAMATE LIGASE"/>
    <property type="match status" value="1"/>
</dbReference>
<reference evidence="21 22" key="1">
    <citation type="submission" date="2021-03" db="EMBL/GenBank/DDBJ databases">
        <title>Antimicrobial resistance genes in bacteria isolated from Japanese honey, and their potential for conferring macrolide and lincosamide resistance in the American foulbrood pathogen Paenibacillus larvae.</title>
        <authorList>
            <person name="Okamoto M."/>
            <person name="Kumagai M."/>
            <person name="Kanamori H."/>
            <person name="Takamatsu D."/>
        </authorList>
    </citation>
    <scope>NUCLEOTIDE SEQUENCE [LARGE SCALE GENOMIC DNA]</scope>
    <source>
        <strain evidence="21 22">J34TS1</strain>
    </source>
</reference>
<evidence type="ECO:0000256" key="9">
    <source>
        <dbReference type="ARBA" id="ARBA00022741"/>
    </source>
</evidence>
<comment type="caution">
    <text evidence="21">The sequence shown here is derived from an EMBL/GenBank/DDBJ whole genome shotgun (WGS) entry which is preliminary data.</text>
</comment>
<evidence type="ECO:0000256" key="1">
    <source>
        <dbReference type="ARBA" id="ARBA00002734"/>
    </source>
</evidence>
<protein>
    <recommendedName>
        <fullName evidence="6 17">UDP-N-acetylmuramoylalanine--D-glutamate ligase</fullName>
        <ecNumber evidence="5 17">6.3.2.9</ecNumber>
    </recommendedName>
    <alternativeName>
        <fullName evidence="15 17">D-glutamic acid-adding enzyme</fullName>
    </alternativeName>
    <alternativeName>
        <fullName evidence="14 17">UDP-N-acetylmuramoyl-L-alanyl-D-glutamate synthetase</fullName>
    </alternativeName>
</protein>
<evidence type="ECO:0000256" key="4">
    <source>
        <dbReference type="ARBA" id="ARBA00010416"/>
    </source>
</evidence>
<evidence type="ECO:0000256" key="11">
    <source>
        <dbReference type="ARBA" id="ARBA00022960"/>
    </source>
</evidence>
<evidence type="ECO:0000313" key="22">
    <source>
        <dbReference type="Proteomes" id="UP000682811"/>
    </source>
</evidence>
<keyword evidence="13 17" id="KW-0961">Cell wall biogenesis/degradation</keyword>
<evidence type="ECO:0000313" key="21">
    <source>
        <dbReference type="EMBL" id="GIO49686.1"/>
    </source>
</evidence>
<evidence type="ECO:0000256" key="12">
    <source>
        <dbReference type="ARBA" id="ARBA00022984"/>
    </source>
</evidence>
<dbReference type="Pfam" id="PF02875">
    <property type="entry name" value="Mur_ligase_C"/>
    <property type="match status" value="1"/>
</dbReference>
<dbReference type="GO" id="GO:0008360">
    <property type="term" value="P:regulation of cell shape"/>
    <property type="evidence" value="ECO:0007669"/>
    <property type="project" value="UniProtKB-KW"/>
</dbReference>
<feature type="binding site" evidence="17">
    <location>
        <begin position="119"/>
        <end position="125"/>
    </location>
    <ligand>
        <name>ATP</name>
        <dbReference type="ChEBI" id="CHEBI:30616"/>
    </ligand>
</feature>
<dbReference type="SUPFAM" id="SSF53623">
    <property type="entry name" value="MurD-like peptide ligases, catalytic domain"/>
    <property type="match status" value="1"/>
</dbReference>
<comment type="similarity">
    <text evidence="4 17">Belongs to the MurCDEF family.</text>
</comment>
<dbReference type="GO" id="GO:0005737">
    <property type="term" value="C:cytoplasm"/>
    <property type="evidence" value="ECO:0007669"/>
    <property type="project" value="UniProtKB-SubCell"/>
</dbReference>
<evidence type="ECO:0000256" key="18">
    <source>
        <dbReference type="RuleBase" id="RU003664"/>
    </source>
</evidence>
<dbReference type="RefSeq" id="WP_212980096.1">
    <property type="nucleotide sequence ID" value="NZ_AP025343.1"/>
</dbReference>
<dbReference type="HAMAP" id="MF_00639">
    <property type="entry name" value="MurD"/>
    <property type="match status" value="1"/>
</dbReference>
<evidence type="ECO:0000256" key="15">
    <source>
        <dbReference type="ARBA" id="ARBA00032324"/>
    </source>
</evidence>
<evidence type="ECO:0000256" key="17">
    <source>
        <dbReference type="HAMAP-Rule" id="MF_00639"/>
    </source>
</evidence>
<dbReference type="GO" id="GO:0051301">
    <property type="term" value="P:cell division"/>
    <property type="evidence" value="ECO:0007669"/>
    <property type="project" value="UniProtKB-KW"/>
</dbReference>
<dbReference type="NCBIfam" id="TIGR01087">
    <property type="entry name" value="murD"/>
    <property type="match status" value="1"/>
</dbReference>
<dbReference type="Gene3D" id="3.40.50.720">
    <property type="entry name" value="NAD(P)-binding Rossmann-like Domain"/>
    <property type="match status" value="1"/>
</dbReference>
<dbReference type="GO" id="GO:0009252">
    <property type="term" value="P:peptidoglycan biosynthetic process"/>
    <property type="evidence" value="ECO:0007669"/>
    <property type="project" value="UniProtKB-UniRule"/>
</dbReference>
<dbReference type="EC" id="6.3.2.9" evidence="5 17"/>
<evidence type="ECO:0000256" key="16">
    <source>
        <dbReference type="ARBA" id="ARBA00047632"/>
    </source>
</evidence>
<evidence type="ECO:0000256" key="7">
    <source>
        <dbReference type="ARBA" id="ARBA00022490"/>
    </source>
</evidence>
<organism evidence="21 22">
    <name type="scientific">Paenibacillus azoreducens</name>
    <dbReference type="NCBI Taxonomy" id="116718"/>
    <lineage>
        <taxon>Bacteria</taxon>
        <taxon>Bacillati</taxon>
        <taxon>Bacillota</taxon>
        <taxon>Bacilli</taxon>
        <taxon>Bacillales</taxon>
        <taxon>Paenibacillaceae</taxon>
        <taxon>Paenibacillus</taxon>
    </lineage>
</organism>
<keyword evidence="17 18" id="KW-0132">Cell division</keyword>
<dbReference type="Pfam" id="PF21799">
    <property type="entry name" value="MurD-like_N"/>
    <property type="match status" value="1"/>
</dbReference>
<dbReference type="EMBL" id="BORT01000024">
    <property type="protein sequence ID" value="GIO49686.1"/>
    <property type="molecule type" value="Genomic_DNA"/>
</dbReference>
<evidence type="ECO:0000256" key="5">
    <source>
        <dbReference type="ARBA" id="ARBA00012212"/>
    </source>
</evidence>
<dbReference type="Pfam" id="PF08245">
    <property type="entry name" value="Mur_ligase_M"/>
    <property type="match status" value="1"/>
</dbReference>
<keyword evidence="10 17" id="KW-0067">ATP-binding</keyword>
<evidence type="ECO:0000256" key="3">
    <source>
        <dbReference type="ARBA" id="ARBA00004752"/>
    </source>
</evidence>
<keyword evidence="17 18" id="KW-0131">Cell cycle</keyword>
<dbReference type="SUPFAM" id="SSF53244">
    <property type="entry name" value="MurD-like peptide ligases, peptide-binding domain"/>
    <property type="match status" value="1"/>
</dbReference>
<sequence>MKHPELYRGKEVIVLGLAKSGVQVAKVLHSFGAIVTANDQKDRDQCPEAGELEALGITVICGGHPENLVHPGISLLVKNPGIPYKVQPVQKALDLGIDVITEVEVAYHICDAPIIGITGSNGKTTTTTWVGNMLEEAGMRPIVAGNIGTPLCEAALGADSGNWMVTELSSFQLKGTREFRPRIGCLLNVAETHLDYHGDMEDYVASKAKIFANQGEGDTAVLNWDDSTCRKLVPYIKAKLLPFSTNEELVEGVYVSPPYIPDVEDSLPRAIVYRDAHGQVTEIIPVEEVGIPGRFNIANAAAACAISIAAGAPLDRLRGPLSSFRGVEHRLEYVMDRSDVAFYNNSKATNSKATAMALASFKRPIVLIAGGLDRGSDYTELVPVLSERVKAVVALGQTAHKIAKAAEMAGLKQIVVVDNGEDAAETLRAAVKEAAAAASPGDIVLLSPACASWDMFASYEVRGRIFKEAVHNL</sequence>
<comment type="function">
    <text evidence="1 17 18">Cell wall formation. Catalyzes the addition of glutamate to the nucleotide precursor UDP-N-acetylmuramoyl-L-alanine (UMA).</text>
</comment>
<comment type="catalytic activity">
    <reaction evidence="16 17 18">
        <text>UDP-N-acetyl-alpha-D-muramoyl-L-alanine + D-glutamate + ATP = UDP-N-acetyl-alpha-D-muramoyl-L-alanyl-D-glutamate + ADP + phosphate + H(+)</text>
        <dbReference type="Rhea" id="RHEA:16429"/>
        <dbReference type="ChEBI" id="CHEBI:15378"/>
        <dbReference type="ChEBI" id="CHEBI:29986"/>
        <dbReference type="ChEBI" id="CHEBI:30616"/>
        <dbReference type="ChEBI" id="CHEBI:43474"/>
        <dbReference type="ChEBI" id="CHEBI:83898"/>
        <dbReference type="ChEBI" id="CHEBI:83900"/>
        <dbReference type="ChEBI" id="CHEBI:456216"/>
        <dbReference type="EC" id="6.3.2.9"/>
    </reaction>
</comment>
<keyword evidence="8 17" id="KW-0436">Ligase</keyword>
<feature type="domain" description="Mur ligase C-terminal" evidence="19">
    <location>
        <begin position="329"/>
        <end position="450"/>
    </location>
</feature>
<dbReference type="InterPro" id="IPR004101">
    <property type="entry name" value="Mur_ligase_C"/>
</dbReference>
<keyword evidence="11 17" id="KW-0133">Cell shape</keyword>
<feature type="domain" description="Mur ligase central" evidence="20">
    <location>
        <begin position="117"/>
        <end position="306"/>
    </location>
</feature>
<dbReference type="InterPro" id="IPR036565">
    <property type="entry name" value="Mur-like_cat_sf"/>
</dbReference>
<dbReference type="Gene3D" id="3.90.190.20">
    <property type="entry name" value="Mur ligase, C-terminal domain"/>
    <property type="match status" value="1"/>
</dbReference>
<dbReference type="InterPro" id="IPR013221">
    <property type="entry name" value="Mur_ligase_cen"/>
</dbReference>
<gene>
    <name evidence="17 21" type="primary">murD</name>
    <name evidence="21" type="ORF">J34TS1_44510</name>
</gene>
<name>A0A919YDK6_9BACL</name>
<dbReference type="InterPro" id="IPR005762">
    <property type="entry name" value="MurD"/>
</dbReference>
<dbReference type="Proteomes" id="UP000682811">
    <property type="component" value="Unassembled WGS sequence"/>
</dbReference>
<dbReference type="GO" id="GO:0008764">
    <property type="term" value="F:UDP-N-acetylmuramoylalanine-D-glutamate ligase activity"/>
    <property type="evidence" value="ECO:0007669"/>
    <property type="project" value="UniProtKB-UniRule"/>
</dbReference>